<dbReference type="GeneID" id="73336173"/>
<sequence>MLATFVDLDVHGVMDAATSIDTHPFHAPKGKTAIGNEIITALYTAPPHREGAPLSLRKVRGQPEFFTLGWKERVRNGKDAWEDVGESGIKTSENFSSSYTDLMLREALSPKVDKSHRETPGTSLKLWHMAECRDVSRETKVEQIDGGMQRL</sequence>
<dbReference type="KEGG" id="clup:CLUP02_02129"/>
<dbReference type="Proteomes" id="UP000830671">
    <property type="component" value="Chromosome 1"/>
</dbReference>
<organism evidence="1 2">
    <name type="scientific">Colletotrichum lupini</name>
    <dbReference type="NCBI Taxonomy" id="145971"/>
    <lineage>
        <taxon>Eukaryota</taxon>
        <taxon>Fungi</taxon>
        <taxon>Dikarya</taxon>
        <taxon>Ascomycota</taxon>
        <taxon>Pezizomycotina</taxon>
        <taxon>Sordariomycetes</taxon>
        <taxon>Hypocreomycetidae</taxon>
        <taxon>Glomerellales</taxon>
        <taxon>Glomerellaceae</taxon>
        <taxon>Colletotrichum</taxon>
        <taxon>Colletotrichum acutatum species complex</taxon>
    </lineage>
</organism>
<dbReference type="RefSeq" id="XP_049137120.1">
    <property type="nucleotide sequence ID" value="XM_049281163.1"/>
</dbReference>
<dbReference type="AlphaFoldDB" id="A0A9Q8SEF5"/>
<dbReference type="EMBL" id="CP019471">
    <property type="protein sequence ID" value="UQC75475.1"/>
    <property type="molecule type" value="Genomic_DNA"/>
</dbReference>
<proteinExistence type="predicted"/>
<protein>
    <submittedName>
        <fullName evidence="1">Uncharacterized protein</fullName>
    </submittedName>
</protein>
<name>A0A9Q8SEF5_9PEZI</name>
<keyword evidence="2" id="KW-1185">Reference proteome</keyword>
<reference evidence="1" key="1">
    <citation type="journal article" date="2021" name="Mol. Plant Microbe Interact.">
        <title>Complete Genome Sequence of the Plant-Pathogenic Fungus Colletotrichum lupini.</title>
        <authorList>
            <person name="Baroncelli R."/>
            <person name="Pensec F."/>
            <person name="Da Lio D."/>
            <person name="Boufleur T."/>
            <person name="Vicente I."/>
            <person name="Sarrocco S."/>
            <person name="Picot A."/>
            <person name="Baraldi E."/>
            <person name="Sukno S."/>
            <person name="Thon M."/>
            <person name="Le Floch G."/>
        </authorList>
    </citation>
    <scope>NUCLEOTIDE SEQUENCE</scope>
    <source>
        <strain evidence="1">IMI 504893</strain>
    </source>
</reference>
<evidence type="ECO:0000313" key="2">
    <source>
        <dbReference type="Proteomes" id="UP000830671"/>
    </source>
</evidence>
<gene>
    <name evidence="1" type="ORF">CLUP02_02129</name>
</gene>
<accession>A0A9Q8SEF5</accession>
<evidence type="ECO:0000313" key="1">
    <source>
        <dbReference type="EMBL" id="UQC75475.1"/>
    </source>
</evidence>